<dbReference type="AlphaFoldDB" id="A0A0D2LKZ6"/>
<dbReference type="GO" id="GO:0005507">
    <property type="term" value="F:copper ion binding"/>
    <property type="evidence" value="ECO:0007669"/>
    <property type="project" value="TreeGrafter"/>
</dbReference>
<evidence type="ECO:0000313" key="4">
    <source>
        <dbReference type="Proteomes" id="UP000054270"/>
    </source>
</evidence>
<organism evidence="3 4">
    <name type="scientific">Hypholoma sublateritium (strain FD-334 SS-4)</name>
    <dbReference type="NCBI Taxonomy" id="945553"/>
    <lineage>
        <taxon>Eukaryota</taxon>
        <taxon>Fungi</taxon>
        <taxon>Dikarya</taxon>
        <taxon>Basidiomycota</taxon>
        <taxon>Agaricomycotina</taxon>
        <taxon>Agaricomycetes</taxon>
        <taxon>Agaricomycetidae</taxon>
        <taxon>Agaricales</taxon>
        <taxon>Agaricineae</taxon>
        <taxon>Strophariaceae</taxon>
        <taxon>Hypholoma</taxon>
    </lineage>
</organism>
<dbReference type="Pfam" id="PF03932">
    <property type="entry name" value="CutC"/>
    <property type="match status" value="1"/>
</dbReference>
<gene>
    <name evidence="3" type="ORF">HYPSUDRAFT_33935</name>
</gene>
<evidence type="ECO:0000256" key="1">
    <source>
        <dbReference type="ARBA" id="ARBA00007768"/>
    </source>
</evidence>
<dbReference type="PANTHER" id="PTHR12598:SF0">
    <property type="entry name" value="COPPER HOMEOSTASIS PROTEIN CUTC HOMOLOG"/>
    <property type="match status" value="1"/>
</dbReference>
<dbReference type="SUPFAM" id="SSF110395">
    <property type="entry name" value="CutC-like"/>
    <property type="match status" value="1"/>
</dbReference>
<evidence type="ECO:0000256" key="2">
    <source>
        <dbReference type="ARBA" id="ARBA00019014"/>
    </source>
</evidence>
<dbReference type="Proteomes" id="UP000054270">
    <property type="component" value="Unassembled WGS sequence"/>
</dbReference>
<dbReference type="PANTHER" id="PTHR12598">
    <property type="entry name" value="COPPER HOMEOSTASIS PROTEIN CUTC"/>
    <property type="match status" value="1"/>
</dbReference>
<dbReference type="EMBL" id="KN817521">
    <property type="protein sequence ID" value="KJA28512.1"/>
    <property type="molecule type" value="Genomic_DNA"/>
</dbReference>
<dbReference type="InterPro" id="IPR036822">
    <property type="entry name" value="CutC-like_dom_sf"/>
</dbReference>
<keyword evidence="4" id="KW-1185">Reference proteome</keyword>
<protein>
    <recommendedName>
        <fullName evidence="2">Copper homeostasis protein cutC homolog</fullName>
    </recommendedName>
</protein>
<accession>A0A0D2LKZ6</accession>
<proteinExistence type="inferred from homology"/>
<dbReference type="OMA" id="RREWGRW"/>
<dbReference type="OrthoDB" id="7392499at2759"/>
<evidence type="ECO:0000313" key="3">
    <source>
        <dbReference type="EMBL" id="KJA28512.1"/>
    </source>
</evidence>
<name>A0A0D2LKZ6_HYPSF</name>
<sequence>MVEDIRAFKEAGGVRGFVVGTLTKDGRVDIESMKILVDEILPLEVCFHRAFDMTQDPIEAMADITNIGGISRILTSGQRRSAPQGLAIIKKLLEERNMLVGDMWGLTIMPGSGINGQTLPPLLEALLPVGLREIHLSGGKWVIDDIAFKRDDMGMGIDRDTEWGVWRTQEEQVRQVRELCDSLWAKYVATVAK</sequence>
<reference evidence="4" key="1">
    <citation type="submission" date="2014-04" db="EMBL/GenBank/DDBJ databases">
        <title>Evolutionary Origins and Diversification of the Mycorrhizal Mutualists.</title>
        <authorList>
            <consortium name="DOE Joint Genome Institute"/>
            <consortium name="Mycorrhizal Genomics Consortium"/>
            <person name="Kohler A."/>
            <person name="Kuo A."/>
            <person name="Nagy L.G."/>
            <person name="Floudas D."/>
            <person name="Copeland A."/>
            <person name="Barry K.W."/>
            <person name="Cichocki N."/>
            <person name="Veneault-Fourrey C."/>
            <person name="LaButti K."/>
            <person name="Lindquist E.A."/>
            <person name="Lipzen A."/>
            <person name="Lundell T."/>
            <person name="Morin E."/>
            <person name="Murat C."/>
            <person name="Riley R."/>
            <person name="Ohm R."/>
            <person name="Sun H."/>
            <person name="Tunlid A."/>
            <person name="Henrissat B."/>
            <person name="Grigoriev I.V."/>
            <person name="Hibbett D.S."/>
            <person name="Martin F."/>
        </authorList>
    </citation>
    <scope>NUCLEOTIDE SEQUENCE [LARGE SCALE GENOMIC DNA]</scope>
    <source>
        <strain evidence="4">FD-334 SS-4</strain>
    </source>
</reference>
<dbReference type="InterPro" id="IPR005627">
    <property type="entry name" value="CutC-like"/>
</dbReference>
<comment type="similarity">
    <text evidence="1">Belongs to the CutC family.</text>
</comment>
<dbReference type="STRING" id="945553.A0A0D2LKZ6"/>
<dbReference type="Gene3D" id="3.20.20.380">
    <property type="entry name" value="Copper homeostasis (CutC) domain"/>
    <property type="match status" value="1"/>
</dbReference>